<dbReference type="RefSeq" id="WP_153736363.1">
    <property type="nucleotide sequence ID" value="NZ_WJNG01000006.1"/>
</dbReference>
<dbReference type="Pfam" id="PF14907">
    <property type="entry name" value="NTP_transf_5"/>
    <property type="match status" value="1"/>
</dbReference>
<comment type="caution">
    <text evidence="1">The sequence shown here is derived from an EMBL/GenBank/DDBJ whole genome shotgun (WGS) entry which is preliminary data.</text>
</comment>
<sequence length="393" mass="46682">MDNKYRLELAGISKELLLILEFLKRDEYAPLIEPQLLINVDWNLFINLVNHHRLYPLLYRKLKLVKKGLIPKFVIEYIEQKYKQNTFQMLLLSAEMEQISKLFNQGEIRSLFLKGPILAQELYGDVSLRTSSDLDILIPINKLENAERLLENLGYEKDDYIQTVLNDWKWRHHHVTYIHPEKRLKLEIHWRLNPGPSKEPSFEQLWERKTRSSLISYPVYLLGKEDLFLLLVSHGARHGWSRLRWLLDISQLLNQKLDWPKVGKLLRTYHFQNEGGQSVILASELLGSKISENMTSLLLGEKQSQLAQQATFYFKQMVNLHTNPVPNEIAVYHKRYLFSLMSVQRKIVFIVNFFHPYPEDAHTLPLPKQFHFLYFPLRPLLWAWRKMRQQALS</sequence>
<dbReference type="EMBL" id="WJNG01000006">
    <property type="protein sequence ID" value="MRH42716.1"/>
    <property type="molecule type" value="Genomic_DNA"/>
</dbReference>
<dbReference type="InterPro" id="IPR039498">
    <property type="entry name" value="NTP_transf_5"/>
</dbReference>
<organism evidence="1 2">
    <name type="scientific">Aquibacillus halophilus</name>
    <dbReference type="NCBI Taxonomy" id="930132"/>
    <lineage>
        <taxon>Bacteria</taxon>
        <taxon>Bacillati</taxon>
        <taxon>Bacillota</taxon>
        <taxon>Bacilli</taxon>
        <taxon>Bacillales</taxon>
        <taxon>Bacillaceae</taxon>
        <taxon>Aquibacillus</taxon>
    </lineage>
</organism>
<dbReference type="AlphaFoldDB" id="A0A6A8DDX0"/>
<dbReference type="OrthoDB" id="9773927at2"/>
<evidence type="ECO:0000313" key="1">
    <source>
        <dbReference type="EMBL" id="MRH42716.1"/>
    </source>
</evidence>
<protein>
    <submittedName>
        <fullName evidence="1">Renal dipeptidase</fullName>
    </submittedName>
</protein>
<proteinExistence type="predicted"/>
<dbReference type="Proteomes" id="UP000799092">
    <property type="component" value="Unassembled WGS sequence"/>
</dbReference>
<reference evidence="1" key="1">
    <citation type="submission" date="2019-11" db="EMBL/GenBank/DDBJ databases">
        <authorList>
            <person name="Li J."/>
        </authorList>
    </citation>
    <scope>NUCLEOTIDE SEQUENCE</scope>
    <source>
        <strain evidence="1">B6B</strain>
    </source>
</reference>
<accession>A0A6A8DDX0</accession>
<keyword evidence="2" id="KW-1185">Reference proteome</keyword>
<evidence type="ECO:0000313" key="2">
    <source>
        <dbReference type="Proteomes" id="UP000799092"/>
    </source>
</evidence>
<gene>
    <name evidence="1" type="ORF">GH741_08450</name>
</gene>
<name>A0A6A8DDX0_9BACI</name>